<dbReference type="EMBL" id="VIEB01000020">
    <property type="protein sequence ID" value="TQE12310.1"/>
    <property type="molecule type" value="Genomic_DNA"/>
</dbReference>
<accession>A0A540NP59</accession>
<evidence type="ECO:0000313" key="2">
    <source>
        <dbReference type="Proteomes" id="UP000315295"/>
    </source>
</evidence>
<dbReference type="AlphaFoldDB" id="A0A540NP59"/>
<protein>
    <submittedName>
        <fullName evidence="1">Uncharacterized protein</fullName>
    </submittedName>
</protein>
<keyword evidence="2" id="KW-1185">Reference proteome</keyword>
<name>A0A540NP59_MALBA</name>
<gene>
    <name evidence="1" type="ORF">C1H46_001963</name>
</gene>
<evidence type="ECO:0000313" key="1">
    <source>
        <dbReference type="EMBL" id="TQE12310.1"/>
    </source>
</evidence>
<proteinExistence type="predicted"/>
<organism evidence="1 2">
    <name type="scientific">Malus baccata</name>
    <name type="common">Siberian crab apple</name>
    <name type="synonym">Pyrus baccata</name>
    <dbReference type="NCBI Taxonomy" id="106549"/>
    <lineage>
        <taxon>Eukaryota</taxon>
        <taxon>Viridiplantae</taxon>
        <taxon>Streptophyta</taxon>
        <taxon>Embryophyta</taxon>
        <taxon>Tracheophyta</taxon>
        <taxon>Spermatophyta</taxon>
        <taxon>Magnoliopsida</taxon>
        <taxon>eudicotyledons</taxon>
        <taxon>Gunneridae</taxon>
        <taxon>Pentapetalae</taxon>
        <taxon>rosids</taxon>
        <taxon>fabids</taxon>
        <taxon>Rosales</taxon>
        <taxon>Rosaceae</taxon>
        <taxon>Amygdaloideae</taxon>
        <taxon>Maleae</taxon>
        <taxon>Malus</taxon>
    </lineage>
</organism>
<reference evidence="1 2" key="1">
    <citation type="journal article" date="2019" name="G3 (Bethesda)">
        <title>Sequencing of a Wild Apple (Malus baccata) Genome Unravels the Differences Between Cultivated and Wild Apple Species Regarding Disease Resistance and Cold Tolerance.</title>
        <authorList>
            <person name="Chen X."/>
        </authorList>
    </citation>
    <scope>NUCLEOTIDE SEQUENCE [LARGE SCALE GENOMIC DNA]</scope>
    <source>
        <strain evidence="2">cv. Shandingzi</strain>
        <tissue evidence="1">Leaves</tissue>
    </source>
</reference>
<comment type="caution">
    <text evidence="1">The sequence shown here is derived from an EMBL/GenBank/DDBJ whole genome shotgun (WGS) entry which is preliminary data.</text>
</comment>
<sequence>MDAKDMKIAELTMDLGREEQLCGQYHEPLLTLLNNVEEETELIATKVRGVRGVVNHVREFETDVEGLPQNQMEAKVRGLPPNQTVTEVQGLPQSQSGHN</sequence>
<dbReference type="Proteomes" id="UP000315295">
    <property type="component" value="Unassembled WGS sequence"/>
</dbReference>